<dbReference type="Pfam" id="PF08323">
    <property type="entry name" value="Glyco_transf_5"/>
    <property type="match status" value="1"/>
</dbReference>
<evidence type="ECO:0000256" key="10">
    <source>
        <dbReference type="ARBA" id="ARBA00031722"/>
    </source>
</evidence>
<dbReference type="Pfam" id="PF00534">
    <property type="entry name" value="Glycos_transf_1"/>
    <property type="match status" value="1"/>
</dbReference>
<evidence type="ECO:0000256" key="9">
    <source>
        <dbReference type="ARBA" id="ARBA00023056"/>
    </source>
</evidence>
<evidence type="ECO:0000256" key="7">
    <source>
        <dbReference type="ARBA" id="ARBA00022676"/>
    </source>
</evidence>
<dbReference type="PATRIC" id="fig|2340.3.peg.1956"/>
<dbReference type="Proteomes" id="UP000030856">
    <property type="component" value="Unassembled WGS sequence"/>
</dbReference>
<evidence type="ECO:0000256" key="5">
    <source>
        <dbReference type="ARBA" id="ARBA00012588"/>
    </source>
</evidence>
<evidence type="ECO:0000259" key="12">
    <source>
        <dbReference type="Pfam" id="PF00534"/>
    </source>
</evidence>
<evidence type="ECO:0000313" key="15">
    <source>
        <dbReference type="Proteomes" id="UP000030856"/>
    </source>
</evidence>
<dbReference type="InterPro" id="IPR001296">
    <property type="entry name" value="Glyco_trans_1"/>
</dbReference>
<dbReference type="SUPFAM" id="SSF53756">
    <property type="entry name" value="UDP-Glycosyltransferase/glycogen phosphorylase"/>
    <property type="match status" value="1"/>
</dbReference>
<dbReference type="EC" id="2.4.1.21" evidence="5 11"/>
<evidence type="ECO:0000256" key="3">
    <source>
        <dbReference type="ARBA" id="ARBA00004964"/>
    </source>
</evidence>
<evidence type="ECO:0000256" key="4">
    <source>
        <dbReference type="ARBA" id="ARBA00010281"/>
    </source>
</evidence>
<evidence type="ECO:0000256" key="11">
    <source>
        <dbReference type="HAMAP-Rule" id="MF_00484"/>
    </source>
</evidence>
<evidence type="ECO:0000313" key="14">
    <source>
        <dbReference type="EMBL" id="KHF25335.1"/>
    </source>
</evidence>
<comment type="function">
    <text evidence="2 11">Synthesizes alpha-1,4-glucan chains using ADP-glucose.</text>
</comment>
<gene>
    <name evidence="14" type="primary">gs</name>
    <name evidence="11" type="synonym">glgA</name>
    <name evidence="14" type="ORF">JV46_06580</name>
</gene>
<reference evidence="14 15" key="1">
    <citation type="journal article" date="2014" name="BMC Genomics">
        <title>The genome of the intracellular bacterium of the coastal bivalve, Solemya velum: a blueprint for thriving in and out of symbiosis.</title>
        <authorList>
            <person name="Dmytrenko O."/>
            <person name="Russell S.L."/>
            <person name="Loo W.T."/>
            <person name="Fontanez K.M."/>
            <person name="Liao L."/>
            <person name="Roeselers G."/>
            <person name="Sharma R."/>
            <person name="Stewart F.J."/>
            <person name="Newton I.L."/>
            <person name="Woyke T."/>
            <person name="Wu D."/>
            <person name="Lang J.M."/>
            <person name="Eisen J.A."/>
            <person name="Cavanaugh C.M."/>
        </authorList>
    </citation>
    <scope>NUCLEOTIDE SEQUENCE [LARGE SCALE GENOMIC DNA]</scope>
    <source>
        <strain evidence="14 15">WH</strain>
    </source>
</reference>
<dbReference type="PANTHER" id="PTHR45825">
    <property type="entry name" value="GRANULE-BOUND STARCH SYNTHASE 1, CHLOROPLASTIC/AMYLOPLASTIC"/>
    <property type="match status" value="1"/>
</dbReference>
<comment type="similarity">
    <text evidence="4 11">Belongs to the glycosyltransferase 1 family. Bacterial/plant glycogen synthase subfamily.</text>
</comment>
<evidence type="ECO:0000256" key="6">
    <source>
        <dbReference type="ARBA" id="ARBA00019935"/>
    </source>
</evidence>
<dbReference type="STRING" id="2340.JV46_06580"/>
<sequence>MRILFVASESYPLVKTGGLGDVAYSLPHALQEQGADVRMLLPGYRELLQELDEVRILGWLHIQGSGRSHDVRVLEATHPAFSVKLLIADCQELYDRPGNPYLHPDGYDWPDNAERYTVFSRLAAMLSMDLLGLDWRAEVVHCHDWQTGLVPAFLASEPDRPRTVFTIHNLAYGGHFPHDEFMKLHLPGYWWSGEGVEFYGGFSMLKAGLVYADSITTVSPTYADEICTAQFGYGMQGVLQANRHKLTGILNGIDTQLWNPSIDPYIKAHYNAARRNPGKRINKQALLKSFSVEAGDEFLEKPLIGMVCRFVEQKGIDLVAEAIPTLMKETQASFVIIGAGDHVHEERLLKLQKQYPDRLFVYIGYSEELAHLVEAGADMFLMPSRFEPCGLNQMYSLHYGTPPIVNHTGGLADTVVDTTPKTLNAQTANGFVMQEPSVTALIDAVLRAIDVYANKRSWAKLLRTGMQSDLGWKNSALRYLDLYQHLLA</sequence>
<feature type="binding site" evidence="11">
    <location>
        <position position="15"/>
    </location>
    <ligand>
        <name>ADP-alpha-D-glucose</name>
        <dbReference type="ChEBI" id="CHEBI:57498"/>
    </ligand>
</feature>
<evidence type="ECO:0000259" key="13">
    <source>
        <dbReference type="Pfam" id="PF08323"/>
    </source>
</evidence>
<dbReference type="GO" id="GO:0004373">
    <property type="term" value="F:alpha-1,4-glucan glucosyltransferase (UDP-glucose donor) activity"/>
    <property type="evidence" value="ECO:0007669"/>
    <property type="project" value="InterPro"/>
</dbReference>
<dbReference type="UniPathway" id="UPA00164"/>
<comment type="pathway">
    <text evidence="3 11">Glycan biosynthesis; glycogen biosynthesis.</text>
</comment>
<dbReference type="GO" id="GO:0009011">
    <property type="term" value="F:alpha-1,4-glucan glucosyltransferase (ADP-glucose donor) activity"/>
    <property type="evidence" value="ECO:0007669"/>
    <property type="project" value="UniProtKB-UniRule"/>
</dbReference>
<evidence type="ECO:0000256" key="1">
    <source>
        <dbReference type="ARBA" id="ARBA00001478"/>
    </source>
</evidence>
<accession>A0A0B0H8B3</accession>
<dbReference type="InterPro" id="IPR011835">
    <property type="entry name" value="GS/SS"/>
</dbReference>
<dbReference type="EMBL" id="JRAA01000002">
    <property type="protein sequence ID" value="KHF25335.1"/>
    <property type="molecule type" value="Genomic_DNA"/>
</dbReference>
<dbReference type="CDD" id="cd03791">
    <property type="entry name" value="GT5_Glycogen_synthase_DULL1-like"/>
    <property type="match status" value="1"/>
</dbReference>
<keyword evidence="15" id="KW-1185">Reference proteome</keyword>
<name>A0A0B0H8B3_SOVGS</name>
<keyword evidence="7 11" id="KW-0328">Glycosyltransferase</keyword>
<dbReference type="Gene3D" id="3.40.50.2000">
    <property type="entry name" value="Glycogen Phosphorylase B"/>
    <property type="match status" value="2"/>
</dbReference>
<dbReference type="GO" id="GO:0005978">
    <property type="term" value="P:glycogen biosynthetic process"/>
    <property type="evidence" value="ECO:0007669"/>
    <property type="project" value="UniProtKB-UniRule"/>
</dbReference>
<organism evidence="14 15">
    <name type="scientific">Solemya velum gill symbiont</name>
    <dbReference type="NCBI Taxonomy" id="2340"/>
    <lineage>
        <taxon>Bacteria</taxon>
        <taxon>Pseudomonadati</taxon>
        <taxon>Pseudomonadota</taxon>
        <taxon>Gammaproteobacteria</taxon>
        <taxon>sulfur-oxidizing symbionts</taxon>
    </lineage>
</organism>
<comment type="caution">
    <text evidence="14">The sequence shown here is derived from an EMBL/GenBank/DDBJ whole genome shotgun (WGS) entry which is preliminary data.</text>
</comment>
<dbReference type="NCBIfam" id="NF001899">
    <property type="entry name" value="PRK00654.1-2"/>
    <property type="match status" value="1"/>
</dbReference>
<dbReference type="HAMAP" id="MF_00484">
    <property type="entry name" value="Glycogen_synth"/>
    <property type="match status" value="1"/>
</dbReference>
<dbReference type="GeneID" id="86991599"/>
<evidence type="ECO:0000256" key="2">
    <source>
        <dbReference type="ARBA" id="ARBA00002764"/>
    </source>
</evidence>
<comment type="catalytic activity">
    <reaction evidence="1 11">
        <text>[(1-&gt;4)-alpha-D-glucosyl](n) + ADP-alpha-D-glucose = [(1-&gt;4)-alpha-D-glucosyl](n+1) + ADP + H(+)</text>
        <dbReference type="Rhea" id="RHEA:18189"/>
        <dbReference type="Rhea" id="RHEA-COMP:9584"/>
        <dbReference type="Rhea" id="RHEA-COMP:9587"/>
        <dbReference type="ChEBI" id="CHEBI:15378"/>
        <dbReference type="ChEBI" id="CHEBI:15444"/>
        <dbReference type="ChEBI" id="CHEBI:57498"/>
        <dbReference type="ChEBI" id="CHEBI:456216"/>
        <dbReference type="EC" id="2.4.1.21"/>
    </reaction>
</comment>
<dbReference type="AlphaFoldDB" id="A0A0B0H8B3"/>
<proteinExistence type="inferred from homology"/>
<dbReference type="NCBIfam" id="TIGR02095">
    <property type="entry name" value="glgA"/>
    <property type="match status" value="1"/>
</dbReference>
<dbReference type="OrthoDB" id="9808590at2"/>
<dbReference type="RefSeq" id="WP_043117557.1">
    <property type="nucleotide sequence ID" value="NZ_JRAA01000002.1"/>
</dbReference>
<protein>
    <recommendedName>
        <fullName evidence="6 11">Glycogen synthase</fullName>
        <ecNumber evidence="5 11">2.4.1.21</ecNumber>
    </recommendedName>
    <alternativeName>
        <fullName evidence="10 11">Starch [bacterial glycogen] synthase</fullName>
    </alternativeName>
</protein>
<dbReference type="InterPro" id="IPR013534">
    <property type="entry name" value="Starch_synth_cat_dom"/>
</dbReference>
<keyword evidence="8 11" id="KW-0808">Transferase</keyword>
<evidence type="ECO:0000256" key="8">
    <source>
        <dbReference type="ARBA" id="ARBA00022679"/>
    </source>
</evidence>
<feature type="domain" description="Glycosyl transferase family 1" evidence="12">
    <location>
        <begin position="298"/>
        <end position="451"/>
    </location>
</feature>
<feature type="domain" description="Starch synthase catalytic" evidence="13">
    <location>
        <begin position="2"/>
        <end position="240"/>
    </location>
</feature>
<keyword evidence="9 11" id="KW-0320">Glycogen biosynthesis</keyword>
<dbReference type="eggNOG" id="COG0297">
    <property type="taxonomic scope" value="Bacteria"/>
</dbReference>
<dbReference type="PANTHER" id="PTHR45825:SF11">
    <property type="entry name" value="ALPHA AMYLASE DOMAIN-CONTAINING PROTEIN"/>
    <property type="match status" value="1"/>
</dbReference>